<feature type="region of interest" description="Disordered" evidence="1">
    <location>
        <begin position="1"/>
        <end position="26"/>
    </location>
</feature>
<reference evidence="2" key="1">
    <citation type="submission" date="2014-05" db="EMBL/GenBank/DDBJ databases">
        <authorList>
            <person name="Chronopoulou M."/>
        </authorList>
    </citation>
    <scope>NUCLEOTIDE SEQUENCE</scope>
    <source>
        <tissue evidence="2">Whole organism</tissue>
    </source>
</reference>
<dbReference type="EMBL" id="HACA01012616">
    <property type="protein sequence ID" value="CDW29977.1"/>
    <property type="molecule type" value="Transcribed_RNA"/>
</dbReference>
<accession>A0A0K2TWC7</accession>
<evidence type="ECO:0000256" key="1">
    <source>
        <dbReference type="SAM" id="MobiDB-lite"/>
    </source>
</evidence>
<proteinExistence type="predicted"/>
<protein>
    <submittedName>
        <fullName evidence="2">Uncharacterized protein</fullName>
    </submittedName>
</protein>
<evidence type="ECO:0000313" key="2">
    <source>
        <dbReference type="EMBL" id="CDW29977.1"/>
    </source>
</evidence>
<name>A0A0K2TWC7_LEPSM</name>
<sequence length="309" mass="34777">MGCGISHLPKILDSNSQKGSPDRTSGHETLKHLLEESHEYFSSSDGDLDHQLFQRTNILRGSTNSSSSHDIHFHKEQQIIEVNDNRQYSVALLDPKDAIEGKLDSTSDAESGIELTDHKNSEGAFIGEECIPPKPLRVTQFEEAQISIVEVEDDEENENQSRHESPNHDIFSELKSEEVSSIQNLGDVQNPLNMEEARTSSLIVNYEEEIEEESNPEELVNLPEISTHEKESYKDLSITQTTLEKYDPGNPNESKLHADAGSLILDMEPLNLEHDSEEIIVVEEDNEFSSFTDLEIIETEIHTIVNEAV</sequence>
<organism evidence="2">
    <name type="scientific">Lepeophtheirus salmonis</name>
    <name type="common">Salmon louse</name>
    <name type="synonym">Caligus salmonis</name>
    <dbReference type="NCBI Taxonomy" id="72036"/>
    <lineage>
        <taxon>Eukaryota</taxon>
        <taxon>Metazoa</taxon>
        <taxon>Ecdysozoa</taxon>
        <taxon>Arthropoda</taxon>
        <taxon>Crustacea</taxon>
        <taxon>Multicrustacea</taxon>
        <taxon>Hexanauplia</taxon>
        <taxon>Copepoda</taxon>
        <taxon>Siphonostomatoida</taxon>
        <taxon>Caligidae</taxon>
        <taxon>Lepeophtheirus</taxon>
    </lineage>
</organism>
<dbReference type="AlphaFoldDB" id="A0A0K2TWC7"/>